<feature type="region of interest" description="Disordered" evidence="1">
    <location>
        <begin position="47"/>
        <end position="101"/>
    </location>
</feature>
<evidence type="ECO:0000256" key="2">
    <source>
        <dbReference type="SAM" id="Phobius"/>
    </source>
</evidence>
<feature type="transmembrane region" description="Helical" evidence="2">
    <location>
        <begin position="234"/>
        <end position="252"/>
    </location>
</feature>
<keyword evidence="2" id="KW-0812">Transmembrane</keyword>
<reference evidence="5" key="1">
    <citation type="journal article" date="2018" name="Nat. Genet.">
        <title>Extensive intraspecific gene order and gene structural variations between Mo17 and other maize genomes.</title>
        <authorList>
            <person name="Sun S."/>
            <person name="Zhou Y."/>
            <person name="Chen J."/>
            <person name="Shi J."/>
            <person name="Zhao H."/>
            <person name="Zhao H."/>
            <person name="Song W."/>
            <person name="Zhang M."/>
            <person name="Cui Y."/>
            <person name="Dong X."/>
            <person name="Liu H."/>
            <person name="Ma X."/>
            <person name="Jiao Y."/>
            <person name="Wang B."/>
            <person name="Wei X."/>
            <person name="Stein J.C."/>
            <person name="Glaubitz J.C."/>
            <person name="Lu F."/>
            <person name="Yu G."/>
            <person name="Liang C."/>
            <person name="Fengler K."/>
            <person name="Li B."/>
            <person name="Rafalski A."/>
            <person name="Schnable P.S."/>
            <person name="Ware D.H."/>
            <person name="Buckler E.S."/>
            <person name="Lai J."/>
        </authorList>
    </citation>
    <scope>NUCLEOTIDE SEQUENCE [LARGE SCALE GENOMIC DNA]</scope>
    <source>
        <tissue evidence="5">Seedling</tissue>
    </source>
</reference>
<keyword evidence="2" id="KW-1133">Transmembrane helix</keyword>
<protein>
    <recommendedName>
        <fullName evidence="4">DUF7356 domain-containing protein</fullName>
    </recommendedName>
</protein>
<dbReference type="Pfam" id="PF24053">
    <property type="entry name" value="DUF7356"/>
    <property type="match status" value="1"/>
</dbReference>
<accession>A0A8J8YGN5</accession>
<feature type="compositionally biased region" description="Basic and acidic residues" evidence="1">
    <location>
        <begin position="278"/>
        <end position="291"/>
    </location>
</feature>
<dbReference type="OrthoDB" id="1936430at2759"/>
<keyword evidence="3" id="KW-0732">Signal</keyword>
<dbReference type="Proteomes" id="UP000251960">
    <property type="component" value="Chromosome 8"/>
</dbReference>
<feature type="compositionally biased region" description="Acidic residues" evidence="1">
    <location>
        <begin position="292"/>
        <end position="302"/>
    </location>
</feature>
<comment type="caution">
    <text evidence="5">The sequence shown here is derived from an EMBL/GenBank/DDBJ whole genome shotgun (WGS) entry which is preliminary data.</text>
</comment>
<evidence type="ECO:0000256" key="1">
    <source>
        <dbReference type="SAM" id="MobiDB-lite"/>
    </source>
</evidence>
<sequence length="330" mass="36085">MRRGAALLLVAVFAVVAVAKGRADTPPAETNSDSSTAQPGLGKLEQHEQANPNKEHVTHQEGGVSNDIGDNNKKDNSTEVTNIRRDGSIQQPKHKDSIMTKSSQPLDFLEDSLIKECDPSHRCIIENKKFIACLKVSGEDSLALSLLMDNRGINPLDVSIMAPDYVTLAEDSIHVEANGHNETQVRVSVNDDANSTTIVIKVAEKSCNISIHSAITRETAGSGRVIRMPLTPTYTLLPVFLLLVAVAVCIVVRRWRNQDGDPAYQKLDMSDLPVSVGGKKEHDDRSDKWDDNWGDDWDDEEAPVTPSKPLPNPSSKGLAPRRSAKDGWKD</sequence>
<dbReference type="KEGG" id="zma:100276053"/>
<feature type="compositionally biased region" description="Basic and acidic residues" evidence="1">
    <location>
        <begin position="70"/>
        <end position="98"/>
    </location>
</feature>
<feature type="chain" id="PRO_5035215676" description="DUF7356 domain-containing protein" evidence="3">
    <location>
        <begin position="24"/>
        <end position="330"/>
    </location>
</feature>
<dbReference type="OMA" id="GAPNMTI"/>
<gene>
    <name evidence="5" type="ORF">Zm00014a_028212</name>
</gene>
<feature type="compositionally biased region" description="Basic and acidic residues" evidence="1">
    <location>
        <begin position="47"/>
        <end position="59"/>
    </location>
</feature>
<proteinExistence type="predicted"/>
<dbReference type="AlphaFoldDB" id="A0A8J8YGN5"/>
<feature type="domain" description="DUF7356" evidence="4">
    <location>
        <begin position="114"/>
        <end position="214"/>
    </location>
</feature>
<feature type="region of interest" description="Disordered" evidence="1">
    <location>
        <begin position="273"/>
        <end position="330"/>
    </location>
</feature>
<dbReference type="PANTHER" id="PTHR34200">
    <property type="entry name" value="DENTIN SIALOPHOSPHOPROTEIN-LIKE ISOFORM X1"/>
    <property type="match status" value="1"/>
</dbReference>
<dbReference type="HOGENOM" id="CLU_057604_0_0_1"/>
<name>A0A8J8YGN5_MAIZE</name>
<evidence type="ECO:0000313" key="5">
    <source>
        <dbReference type="EMBL" id="PWZ11554.1"/>
    </source>
</evidence>
<keyword evidence="2" id="KW-0472">Membrane</keyword>
<feature type="signal peptide" evidence="3">
    <location>
        <begin position="1"/>
        <end position="23"/>
    </location>
</feature>
<evidence type="ECO:0000256" key="3">
    <source>
        <dbReference type="SAM" id="SignalP"/>
    </source>
</evidence>
<dbReference type="EMBL" id="NCVQ01000009">
    <property type="protein sequence ID" value="PWZ11554.1"/>
    <property type="molecule type" value="Genomic_DNA"/>
</dbReference>
<evidence type="ECO:0000259" key="4">
    <source>
        <dbReference type="Pfam" id="PF24053"/>
    </source>
</evidence>
<dbReference type="InterPro" id="IPR055780">
    <property type="entry name" value="DUF7356"/>
</dbReference>
<dbReference type="PANTHER" id="PTHR34200:SF8">
    <property type="entry name" value="TRANSMEMBRANE PROTEIN"/>
    <property type="match status" value="1"/>
</dbReference>
<organism evidence="5">
    <name type="scientific">Zea mays</name>
    <name type="common">Maize</name>
    <dbReference type="NCBI Taxonomy" id="4577"/>
    <lineage>
        <taxon>Eukaryota</taxon>
        <taxon>Viridiplantae</taxon>
        <taxon>Streptophyta</taxon>
        <taxon>Embryophyta</taxon>
        <taxon>Tracheophyta</taxon>
        <taxon>Spermatophyta</taxon>
        <taxon>Magnoliopsida</taxon>
        <taxon>Liliopsida</taxon>
        <taxon>Poales</taxon>
        <taxon>Poaceae</taxon>
        <taxon>PACMAD clade</taxon>
        <taxon>Panicoideae</taxon>
        <taxon>Andropogonodae</taxon>
        <taxon>Andropogoneae</taxon>
        <taxon>Tripsacinae</taxon>
        <taxon>Zea</taxon>
    </lineage>
</organism>